<dbReference type="SUPFAM" id="SSF55957">
    <property type="entry name" value="Phosphoglucomutase, C-terminal domain"/>
    <property type="match status" value="1"/>
</dbReference>
<dbReference type="InterPro" id="IPR016066">
    <property type="entry name" value="A-D-PHexomutase_CS"/>
</dbReference>
<dbReference type="InterPro" id="IPR016055">
    <property type="entry name" value="A-D-PHexomutase_a/b/a-I/II/III"/>
</dbReference>
<dbReference type="EC" id="5.4.2.8" evidence="5"/>
<feature type="domain" description="Alpha-D-phosphohexomutase alpha/beta/alpha" evidence="13">
    <location>
        <begin position="158"/>
        <end position="254"/>
    </location>
</feature>
<dbReference type="AlphaFoldDB" id="A0A5E4PEA4"/>
<evidence type="ECO:0000256" key="2">
    <source>
        <dbReference type="ARBA" id="ARBA00001946"/>
    </source>
</evidence>
<keyword evidence="8 10" id="KW-0460">Magnesium</keyword>
<evidence type="ECO:0000256" key="9">
    <source>
        <dbReference type="ARBA" id="ARBA00023235"/>
    </source>
</evidence>
<feature type="domain" description="Alpha-D-phosphohexomutase alpha/beta/alpha" evidence="12">
    <location>
        <begin position="13"/>
        <end position="142"/>
    </location>
</feature>
<evidence type="ECO:0000259" key="13">
    <source>
        <dbReference type="Pfam" id="PF02879"/>
    </source>
</evidence>
<evidence type="ECO:0000256" key="6">
    <source>
        <dbReference type="ARBA" id="ARBA00022553"/>
    </source>
</evidence>
<evidence type="ECO:0000256" key="5">
    <source>
        <dbReference type="ARBA" id="ARBA00012730"/>
    </source>
</evidence>
<evidence type="ECO:0000256" key="10">
    <source>
        <dbReference type="RuleBase" id="RU004326"/>
    </source>
</evidence>
<comment type="pathway">
    <text evidence="3">Nucleotide-sugar biosynthesis; GDP-alpha-D-mannose biosynthesis; alpha-D-mannose 1-phosphate from D-fructose 6-phosphate: step 2/2.</text>
</comment>
<evidence type="ECO:0000259" key="11">
    <source>
        <dbReference type="Pfam" id="PF00408"/>
    </source>
</evidence>
<keyword evidence="9" id="KW-0413">Isomerase</keyword>
<dbReference type="InterPro" id="IPR005846">
    <property type="entry name" value="A-D-PHexomutase_a/b/a-III"/>
</dbReference>
<proteinExistence type="inferred from homology"/>
<evidence type="ECO:0000313" key="16">
    <source>
        <dbReference type="Proteomes" id="UP000324194"/>
    </source>
</evidence>
<dbReference type="Pfam" id="PF02880">
    <property type="entry name" value="PGM_PMM_III"/>
    <property type="match status" value="1"/>
</dbReference>
<dbReference type="InterPro" id="IPR005844">
    <property type="entry name" value="A-D-PHexomutase_a/b/a-I"/>
</dbReference>
<dbReference type="PRINTS" id="PR00509">
    <property type="entry name" value="PGMPMM"/>
</dbReference>
<evidence type="ECO:0000256" key="4">
    <source>
        <dbReference type="ARBA" id="ARBA00010231"/>
    </source>
</evidence>
<evidence type="ECO:0000256" key="7">
    <source>
        <dbReference type="ARBA" id="ARBA00022723"/>
    </source>
</evidence>
<dbReference type="InterPro" id="IPR005841">
    <property type="entry name" value="Alpha-D-phosphohexomutase_SF"/>
</dbReference>
<dbReference type="Gene3D" id="3.30.310.50">
    <property type="entry name" value="Alpha-D-phosphohexomutase, C-terminal domain"/>
    <property type="match status" value="1"/>
</dbReference>
<dbReference type="PANTHER" id="PTHR43771:SF2">
    <property type="entry name" value="PHOSPHOMANNOMUTASE_PHOSPHOGLUCOMUTASE"/>
    <property type="match status" value="1"/>
</dbReference>
<evidence type="ECO:0000259" key="12">
    <source>
        <dbReference type="Pfam" id="PF02878"/>
    </source>
</evidence>
<organism evidence="15 16">
    <name type="scientific">Aquicella siphonis</name>
    <dbReference type="NCBI Taxonomy" id="254247"/>
    <lineage>
        <taxon>Bacteria</taxon>
        <taxon>Pseudomonadati</taxon>
        <taxon>Pseudomonadota</taxon>
        <taxon>Gammaproteobacteria</taxon>
        <taxon>Legionellales</taxon>
        <taxon>Coxiellaceae</taxon>
        <taxon>Aquicella</taxon>
    </lineage>
</organism>
<dbReference type="InterPro" id="IPR036900">
    <property type="entry name" value="A-D-PHexomutase_C_sf"/>
</dbReference>
<dbReference type="GO" id="GO:0004615">
    <property type="term" value="F:phosphomannomutase activity"/>
    <property type="evidence" value="ECO:0007669"/>
    <property type="project" value="UniProtKB-EC"/>
</dbReference>
<keyword evidence="16" id="KW-1185">Reference proteome</keyword>
<dbReference type="GO" id="GO:0005975">
    <property type="term" value="P:carbohydrate metabolic process"/>
    <property type="evidence" value="ECO:0007669"/>
    <property type="project" value="InterPro"/>
</dbReference>
<name>A0A5E4PEA4_9COXI</name>
<dbReference type="Gene3D" id="3.40.120.10">
    <property type="entry name" value="Alpha-D-Glucose-1,6-Bisphosphate, subunit A, domain 3"/>
    <property type="match status" value="3"/>
</dbReference>
<dbReference type="CDD" id="cd03089">
    <property type="entry name" value="PMM_PGM"/>
    <property type="match status" value="1"/>
</dbReference>
<dbReference type="SUPFAM" id="SSF53738">
    <property type="entry name" value="Phosphoglucomutase, first 3 domains"/>
    <property type="match status" value="3"/>
</dbReference>
<dbReference type="Proteomes" id="UP000324194">
    <property type="component" value="Chromosome 1"/>
</dbReference>
<dbReference type="Pfam" id="PF00408">
    <property type="entry name" value="PGM_PMM_IV"/>
    <property type="match status" value="1"/>
</dbReference>
<keyword evidence="7 10" id="KW-0479">Metal-binding</keyword>
<feature type="domain" description="Alpha-D-phosphohexomutase C-terminal" evidence="11">
    <location>
        <begin position="375"/>
        <end position="450"/>
    </location>
</feature>
<evidence type="ECO:0000313" key="15">
    <source>
        <dbReference type="EMBL" id="VVC74902.1"/>
    </source>
</evidence>
<sequence>MLETQHSCIHPSAFRSYDIRGIVGKALTKESVFLIGKAIGSLLHDLNEQKITLARDGRHSSPVLAEALSAGLQSAGCDVVNIGVVPTPLLYYATHIFDFHSGVMLTGSHNPSEYNGVKMVIKGATLAENGIQELYRRIVENRLYEGAGTRSDLDIQDDYLAEVKKNIHLARPLRIVIDAGNGVTGMLAPRLFRALGCEVHELFCEVDGDFPHHHPDPSQEENLQDLIRAVRDQQADLGLAFDGDGDRLGVVTAGGKIISPDRLMMLYAKSLLAEQPGAKIIFDVKCTNNLAAMIRMLGGEPIMWKTGHSLIKAKMAETKAQFAGEMSGHLFFKDRWFGFDDALYAGARLLEILADEVSDSDQLFSDIPTSLITPELKVQVADEEKFQLMQRLIERADFAGADEVNTIDGLRVSFADGWGLVRPSNTTPYLILRFEALNEVILKQIQEIFRNWILSVRPDLVLPF</sequence>
<feature type="domain" description="Alpha-D-phosphohexomutase alpha/beta/alpha" evidence="14">
    <location>
        <begin position="260"/>
        <end position="367"/>
    </location>
</feature>
<dbReference type="KEGG" id="asip:AQUSIP_01760"/>
<dbReference type="InterPro" id="IPR005843">
    <property type="entry name" value="A-D-PHexomutase_C"/>
</dbReference>
<gene>
    <name evidence="15" type="primary">algC</name>
    <name evidence="15" type="ORF">AQUSIP_01760</name>
</gene>
<reference evidence="15 16" key="1">
    <citation type="submission" date="2019-08" db="EMBL/GenBank/DDBJ databases">
        <authorList>
            <person name="Guy L."/>
        </authorList>
    </citation>
    <scope>NUCLEOTIDE SEQUENCE [LARGE SCALE GENOMIC DNA]</scope>
    <source>
        <strain evidence="15 16">SGT-108</strain>
    </source>
</reference>
<dbReference type="OrthoDB" id="9803322at2"/>
<dbReference type="InterPro" id="IPR005845">
    <property type="entry name" value="A-D-PHexomutase_a/b/a-II"/>
</dbReference>
<dbReference type="Pfam" id="PF02878">
    <property type="entry name" value="PGM_PMM_I"/>
    <property type="match status" value="1"/>
</dbReference>
<comment type="similarity">
    <text evidence="4 10">Belongs to the phosphohexose mutase family.</text>
</comment>
<comment type="catalytic activity">
    <reaction evidence="1">
        <text>alpha-D-mannose 1-phosphate = D-mannose 6-phosphate</text>
        <dbReference type="Rhea" id="RHEA:11140"/>
        <dbReference type="ChEBI" id="CHEBI:58409"/>
        <dbReference type="ChEBI" id="CHEBI:58735"/>
        <dbReference type="EC" id="5.4.2.8"/>
    </reaction>
</comment>
<dbReference type="PANTHER" id="PTHR43771">
    <property type="entry name" value="PHOSPHOMANNOMUTASE"/>
    <property type="match status" value="1"/>
</dbReference>
<evidence type="ECO:0000259" key="14">
    <source>
        <dbReference type="Pfam" id="PF02880"/>
    </source>
</evidence>
<comment type="cofactor">
    <cofactor evidence="2">
        <name>Mg(2+)</name>
        <dbReference type="ChEBI" id="CHEBI:18420"/>
    </cofactor>
</comment>
<dbReference type="PROSITE" id="PS00710">
    <property type="entry name" value="PGM_PMM"/>
    <property type="match status" value="1"/>
</dbReference>
<evidence type="ECO:0000256" key="1">
    <source>
        <dbReference type="ARBA" id="ARBA00000586"/>
    </source>
</evidence>
<dbReference type="EMBL" id="LR699119">
    <property type="protein sequence ID" value="VVC74902.1"/>
    <property type="molecule type" value="Genomic_DNA"/>
</dbReference>
<evidence type="ECO:0000256" key="8">
    <source>
        <dbReference type="ARBA" id="ARBA00022842"/>
    </source>
</evidence>
<protein>
    <recommendedName>
        <fullName evidence="5">phosphomannomutase</fullName>
        <ecNumber evidence="5">5.4.2.8</ecNumber>
    </recommendedName>
</protein>
<evidence type="ECO:0000256" key="3">
    <source>
        <dbReference type="ARBA" id="ARBA00004699"/>
    </source>
</evidence>
<dbReference type="Pfam" id="PF02879">
    <property type="entry name" value="PGM_PMM_II"/>
    <property type="match status" value="1"/>
</dbReference>
<accession>A0A5E4PEA4</accession>
<dbReference type="GO" id="GO:0000287">
    <property type="term" value="F:magnesium ion binding"/>
    <property type="evidence" value="ECO:0007669"/>
    <property type="project" value="InterPro"/>
</dbReference>
<keyword evidence="6" id="KW-0597">Phosphoprotein</keyword>